<dbReference type="Gene3D" id="3.30.450.40">
    <property type="match status" value="1"/>
</dbReference>
<dbReference type="InterPro" id="IPR029016">
    <property type="entry name" value="GAF-like_dom_sf"/>
</dbReference>
<dbReference type="EMBL" id="QMIG01000001">
    <property type="protein sequence ID" value="RAW18913.1"/>
    <property type="molecule type" value="Genomic_DNA"/>
</dbReference>
<evidence type="ECO:0000256" key="3">
    <source>
        <dbReference type="ARBA" id="ARBA00023015"/>
    </source>
</evidence>
<dbReference type="Pfam" id="PF03861">
    <property type="entry name" value="ANTAR"/>
    <property type="match status" value="1"/>
</dbReference>
<evidence type="ECO:0000313" key="6">
    <source>
        <dbReference type="EMBL" id="RAW18913.1"/>
    </source>
</evidence>
<protein>
    <recommendedName>
        <fullName evidence="5">ANTAR domain-containing protein</fullName>
    </recommendedName>
</protein>
<evidence type="ECO:0000256" key="1">
    <source>
        <dbReference type="ARBA" id="ARBA00022679"/>
    </source>
</evidence>
<keyword evidence="1" id="KW-0808">Transferase</keyword>
<dbReference type="InterPro" id="IPR012074">
    <property type="entry name" value="GAF_ANTAR"/>
</dbReference>
<dbReference type="InterPro" id="IPR011006">
    <property type="entry name" value="CheY-like_superfamily"/>
</dbReference>
<name>A0A329R3D0_9ACTN</name>
<reference evidence="6 7" key="1">
    <citation type="submission" date="2018-06" db="EMBL/GenBank/DDBJ databases">
        <title>Phytoactinopolyspora halophila sp. nov., a novel halophilic actinomycete isolated from a saline soil in China.</title>
        <authorList>
            <person name="Tang S.-K."/>
        </authorList>
    </citation>
    <scope>NUCLEOTIDE SEQUENCE [LARGE SCALE GENOMIC DNA]</scope>
    <source>
        <strain evidence="6 7">YIM 96934</strain>
    </source>
</reference>
<dbReference type="Gene3D" id="1.10.10.10">
    <property type="entry name" value="Winged helix-like DNA-binding domain superfamily/Winged helix DNA-binding domain"/>
    <property type="match status" value="1"/>
</dbReference>
<feature type="domain" description="ANTAR" evidence="5">
    <location>
        <begin position="146"/>
        <end position="207"/>
    </location>
</feature>
<dbReference type="PROSITE" id="PS50921">
    <property type="entry name" value="ANTAR"/>
    <property type="match status" value="1"/>
</dbReference>
<comment type="caution">
    <text evidence="6">The sequence shown here is derived from an EMBL/GenBank/DDBJ whole genome shotgun (WGS) entry which is preliminary data.</text>
</comment>
<dbReference type="Pfam" id="PF13185">
    <property type="entry name" value="GAF_2"/>
    <property type="match status" value="1"/>
</dbReference>
<dbReference type="SMART" id="SM00065">
    <property type="entry name" value="GAF"/>
    <property type="match status" value="1"/>
</dbReference>
<accession>A0A329R3D0</accession>
<dbReference type="PIRSF" id="PIRSF036625">
    <property type="entry name" value="GAF_ANTAR"/>
    <property type="match status" value="1"/>
</dbReference>
<evidence type="ECO:0000259" key="5">
    <source>
        <dbReference type="PROSITE" id="PS50921"/>
    </source>
</evidence>
<gene>
    <name evidence="6" type="ORF">DPM12_02405</name>
</gene>
<keyword evidence="3" id="KW-0805">Transcription regulation</keyword>
<dbReference type="SMART" id="SM01012">
    <property type="entry name" value="ANTAR"/>
    <property type="match status" value="1"/>
</dbReference>
<dbReference type="Proteomes" id="UP000250462">
    <property type="component" value="Unassembled WGS sequence"/>
</dbReference>
<dbReference type="SUPFAM" id="SSF55781">
    <property type="entry name" value="GAF domain-like"/>
    <property type="match status" value="1"/>
</dbReference>
<dbReference type="GO" id="GO:0016301">
    <property type="term" value="F:kinase activity"/>
    <property type="evidence" value="ECO:0007669"/>
    <property type="project" value="UniProtKB-KW"/>
</dbReference>
<dbReference type="GO" id="GO:0003723">
    <property type="term" value="F:RNA binding"/>
    <property type="evidence" value="ECO:0007669"/>
    <property type="project" value="InterPro"/>
</dbReference>
<keyword evidence="7" id="KW-1185">Reference proteome</keyword>
<dbReference type="SUPFAM" id="SSF52172">
    <property type="entry name" value="CheY-like"/>
    <property type="match status" value="1"/>
</dbReference>
<keyword evidence="2" id="KW-0418">Kinase</keyword>
<evidence type="ECO:0000256" key="4">
    <source>
        <dbReference type="ARBA" id="ARBA00023163"/>
    </source>
</evidence>
<dbReference type="AlphaFoldDB" id="A0A329R3D0"/>
<organism evidence="6 7">
    <name type="scientific">Phytoactinopolyspora halophila</name>
    <dbReference type="NCBI Taxonomy" id="1981511"/>
    <lineage>
        <taxon>Bacteria</taxon>
        <taxon>Bacillati</taxon>
        <taxon>Actinomycetota</taxon>
        <taxon>Actinomycetes</taxon>
        <taxon>Jiangellales</taxon>
        <taxon>Jiangellaceae</taxon>
        <taxon>Phytoactinopolyspora</taxon>
    </lineage>
</organism>
<dbReference type="InterPro" id="IPR005561">
    <property type="entry name" value="ANTAR"/>
</dbReference>
<dbReference type="InterPro" id="IPR036388">
    <property type="entry name" value="WH-like_DNA-bd_sf"/>
</dbReference>
<evidence type="ECO:0000256" key="2">
    <source>
        <dbReference type="ARBA" id="ARBA00022777"/>
    </source>
</evidence>
<sequence length="216" mass="23772">MARDLTGEAGVNETLSKVIEYAKEFTGSEDGGVALLGAERKLEAARSSDERAGRADTLQDALREGPVVNAARTHKTYLVRDIASDGRWPRWGPLVVDLGLHSVVSTCLYTERHTIGTLNVYSSEPGALSEEDAENIQVFASHAAVAIESAQEGDGLRRAIETRNVIGQAQGLLMERYGLDARRAFDVLRRYSQETNTKLRTVAERLVYERRLPDGE</sequence>
<dbReference type="InterPro" id="IPR003018">
    <property type="entry name" value="GAF"/>
</dbReference>
<keyword evidence="4" id="KW-0804">Transcription</keyword>
<proteinExistence type="predicted"/>
<evidence type="ECO:0000313" key="7">
    <source>
        <dbReference type="Proteomes" id="UP000250462"/>
    </source>
</evidence>